<accession>A0A8B8KXQ9</accession>
<dbReference type="InterPro" id="IPR053168">
    <property type="entry name" value="Glutamic_endopeptidase"/>
</dbReference>
<evidence type="ECO:0000313" key="2">
    <source>
        <dbReference type="Proteomes" id="UP000694853"/>
    </source>
</evidence>
<dbReference type="InterPro" id="IPR004314">
    <property type="entry name" value="Neprosin"/>
</dbReference>
<dbReference type="Gene3D" id="3.90.1320.10">
    <property type="entry name" value="Outer-capsid protein sigma 3, large lobe"/>
    <property type="match status" value="1"/>
</dbReference>
<dbReference type="Proteomes" id="UP000694853">
    <property type="component" value="Unplaced"/>
</dbReference>
<dbReference type="AlphaFoldDB" id="A0A8B8KXQ9"/>
<dbReference type="GeneID" id="113859618"/>
<name>A0A8B8KXQ9_ABRPR</name>
<organism evidence="2 3">
    <name type="scientific">Abrus precatorius</name>
    <name type="common">Indian licorice</name>
    <name type="synonym">Glycine abrus</name>
    <dbReference type="NCBI Taxonomy" id="3816"/>
    <lineage>
        <taxon>Eukaryota</taxon>
        <taxon>Viridiplantae</taxon>
        <taxon>Streptophyta</taxon>
        <taxon>Embryophyta</taxon>
        <taxon>Tracheophyta</taxon>
        <taxon>Spermatophyta</taxon>
        <taxon>Magnoliopsida</taxon>
        <taxon>eudicotyledons</taxon>
        <taxon>Gunneridae</taxon>
        <taxon>Pentapetalae</taxon>
        <taxon>rosids</taxon>
        <taxon>fabids</taxon>
        <taxon>Fabales</taxon>
        <taxon>Fabaceae</taxon>
        <taxon>Papilionoideae</taxon>
        <taxon>50 kb inversion clade</taxon>
        <taxon>NPAAA clade</taxon>
        <taxon>indigoferoid/millettioid clade</taxon>
        <taxon>Abreae</taxon>
        <taxon>Abrus</taxon>
    </lineage>
</organism>
<dbReference type="PROSITE" id="PS52045">
    <property type="entry name" value="NEPROSIN_PEP_CD"/>
    <property type="match status" value="1"/>
</dbReference>
<dbReference type="RefSeq" id="XP_027348143.1">
    <property type="nucleotide sequence ID" value="XM_027492342.1"/>
</dbReference>
<dbReference type="KEGG" id="aprc:113859618"/>
<feature type="domain" description="Neprosin PEP catalytic" evidence="1">
    <location>
        <begin position="165"/>
        <end position="415"/>
    </location>
</feature>
<dbReference type="Pfam" id="PF03080">
    <property type="entry name" value="Neprosin"/>
    <property type="match status" value="1"/>
</dbReference>
<dbReference type="OrthoDB" id="1858978at2759"/>
<proteinExistence type="predicted"/>
<evidence type="ECO:0000259" key="1">
    <source>
        <dbReference type="PROSITE" id="PS52045"/>
    </source>
</evidence>
<keyword evidence="2" id="KW-1185">Reference proteome</keyword>
<dbReference type="PANTHER" id="PTHR31589:SF223">
    <property type="entry name" value="PROTEIN, PUTATIVE (DUF239)-RELATED"/>
    <property type="match status" value="1"/>
</dbReference>
<reference evidence="3" key="2">
    <citation type="submission" date="2025-08" db="UniProtKB">
        <authorList>
            <consortium name="RefSeq"/>
        </authorList>
    </citation>
    <scope>IDENTIFICATION</scope>
    <source>
        <tissue evidence="3">Young leaves</tissue>
    </source>
</reference>
<dbReference type="PANTHER" id="PTHR31589">
    <property type="entry name" value="PROTEIN, PUTATIVE (DUF239)-RELATED-RELATED"/>
    <property type="match status" value="1"/>
</dbReference>
<protein>
    <submittedName>
        <fullName evidence="3">Uncharacterized protein LOC113859618</fullName>
    </submittedName>
</protein>
<evidence type="ECO:0000313" key="3">
    <source>
        <dbReference type="RefSeq" id="XP_027348143.1"/>
    </source>
</evidence>
<sequence length="417" mass="46991">MVSRTRFWPENNVGHCTVHGIKQMLSEMEHGALEFDFKAINYNPNQLVQVVYLDFEVTSCNGVDDATLPESSIQTKFGSIIDCVDINKQPAFNHPLLKDHKLQRKPTFLNRRETTNKHALPTTTIEFELENDSCPTGSVPIRRTTKDDLIRMKSLSNLTRLSLINSAPYSHFVALHTKPGGNFSYFGVNGSVNVQNPRVNKFQMSLAQIAVQRGENDALNTILLGWQVYPELYGQETTNLFGLWTSDSFKTTGCYNMLCPGFVQTDNKIFLGNRVLPVSSYGGPQYDLSMSIKQDPDTKNWWLTVKDINVGYFPAALFSNMSEANLVGWGGRAYGDVNGTSPQMGSGYFPDGDMTHACFVRRLSYNENGSFEEPQEHLLYKSFDNQHCYDIQYFGIFDEDFRYTFQFGGPGGNCSSS</sequence>
<reference evidence="2" key="1">
    <citation type="journal article" date="2019" name="Toxins">
        <title>Detection of Abrin-Like and Prepropulchellin-Like Toxin Genes and Transcripts Using Whole Genome Sequencing and Full-Length Transcript Sequencing of Abrus precatorius.</title>
        <authorList>
            <person name="Hovde B.T."/>
            <person name="Daligault H.E."/>
            <person name="Hanschen E.R."/>
            <person name="Kunde Y.A."/>
            <person name="Johnson M.B."/>
            <person name="Starkenburg S.R."/>
            <person name="Johnson S.L."/>
        </authorList>
    </citation>
    <scope>NUCLEOTIDE SEQUENCE [LARGE SCALE GENOMIC DNA]</scope>
</reference>
<dbReference type="Pfam" id="PF14365">
    <property type="entry name" value="Neprosin_AP"/>
    <property type="match status" value="1"/>
</dbReference>
<dbReference type="InterPro" id="IPR025521">
    <property type="entry name" value="Neprosin_propep"/>
</dbReference>
<gene>
    <name evidence="3" type="primary">LOC113859618</name>
</gene>